<dbReference type="Proteomes" id="UP000249081">
    <property type="component" value="Unassembled WGS sequence"/>
</dbReference>
<proteinExistence type="predicted"/>
<evidence type="ECO:0000313" key="3">
    <source>
        <dbReference type="Proteomes" id="UP000249081"/>
    </source>
</evidence>
<evidence type="ECO:0000313" key="2">
    <source>
        <dbReference type="EMBL" id="PZO37041.1"/>
    </source>
</evidence>
<dbReference type="EMBL" id="QBMN01000129">
    <property type="protein sequence ID" value="PZO37041.1"/>
    <property type="molecule type" value="Genomic_DNA"/>
</dbReference>
<feature type="region of interest" description="Disordered" evidence="1">
    <location>
        <begin position="1"/>
        <end position="26"/>
    </location>
</feature>
<organism evidence="2 3">
    <name type="scientific">Shackletoniella antarctica</name>
    <dbReference type="NCBI Taxonomy" id="268115"/>
    <lineage>
        <taxon>Bacteria</taxon>
        <taxon>Bacillati</taxon>
        <taxon>Cyanobacteriota</taxon>
        <taxon>Cyanophyceae</taxon>
        <taxon>Oculatellales</taxon>
        <taxon>Oculatellaceae</taxon>
        <taxon>Shackletoniella</taxon>
    </lineage>
</organism>
<protein>
    <recommendedName>
        <fullName evidence="4">DUF4058 domain-containing protein</fullName>
    </recommendedName>
</protein>
<dbReference type="AlphaFoldDB" id="A0A2W4XN26"/>
<name>A0A2W4XN26_9CYAN</name>
<dbReference type="InterPro" id="IPR025132">
    <property type="entry name" value="DUF4058"/>
</dbReference>
<dbReference type="Pfam" id="PF13267">
    <property type="entry name" value="DUF4058"/>
    <property type="match status" value="1"/>
</dbReference>
<reference evidence="3" key="1">
    <citation type="submission" date="2018-04" db="EMBL/GenBank/DDBJ databases">
        <authorList>
            <person name="Cornet L."/>
        </authorList>
    </citation>
    <scope>NUCLEOTIDE SEQUENCE [LARGE SCALE GENOMIC DNA]</scope>
</reference>
<comment type="caution">
    <text evidence="2">The sequence shown here is derived from an EMBL/GenBank/DDBJ whole genome shotgun (WGS) entry which is preliminary data.</text>
</comment>
<evidence type="ECO:0000256" key="1">
    <source>
        <dbReference type="SAM" id="MobiDB-lite"/>
    </source>
</evidence>
<gene>
    <name evidence="2" type="ORF">DCF17_16440</name>
</gene>
<reference evidence="2 3" key="2">
    <citation type="submission" date="2018-06" db="EMBL/GenBank/DDBJ databases">
        <title>Metagenomic assembly of (sub)arctic Cyanobacteria and their associated microbiome from non-axenic cultures.</title>
        <authorList>
            <person name="Baurain D."/>
        </authorList>
    </citation>
    <scope>NUCLEOTIDE SEQUENCE [LARGE SCALE GENOMIC DNA]</scope>
    <source>
        <strain evidence="2">ULC041bin1</strain>
    </source>
</reference>
<sequence length="90" mass="9374">MAGSNPSAGGALLHCPHQGADKSDRAMADRMSTVLPLAAPNGDVPLDLQAALGAIYEEAAYDLSVDYSQPPPPPAFSEAEANWIQAQAQR</sequence>
<accession>A0A2W4XN26</accession>
<evidence type="ECO:0008006" key="4">
    <source>
        <dbReference type="Google" id="ProtNLM"/>
    </source>
</evidence>